<sequence>MLALFLFLILVAVVLGLVGAVLKGLFYLLIIGVVLFVADLVLLGARWSRRPHRHLVR</sequence>
<protein>
    <recommendedName>
        <fullName evidence="4">DUF1328 domain-containing protein</fullName>
    </recommendedName>
</protein>
<dbReference type="EMBL" id="JBIAFJ010000049">
    <property type="protein sequence ID" value="MFE9174240.1"/>
    <property type="molecule type" value="Genomic_DNA"/>
</dbReference>
<gene>
    <name evidence="2" type="ORF">ACFYNZ_33185</name>
</gene>
<accession>A0ABW6L4Y1</accession>
<comment type="caution">
    <text evidence="2">The sequence shown here is derived from an EMBL/GenBank/DDBJ whole genome shotgun (WGS) entry which is preliminary data.</text>
</comment>
<evidence type="ECO:0000313" key="3">
    <source>
        <dbReference type="Proteomes" id="UP001601197"/>
    </source>
</evidence>
<evidence type="ECO:0008006" key="4">
    <source>
        <dbReference type="Google" id="ProtNLM"/>
    </source>
</evidence>
<evidence type="ECO:0000313" key="2">
    <source>
        <dbReference type="EMBL" id="MFE9174240.1"/>
    </source>
</evidence>
<proteinExistence type="predicted"/>
<keyword evidence="1" id="KW-1133">Transmembrane helix</keyword>
<reference evidence="2 3" key="1">
    <citation type="submission" date="2024-10" db="EMBL/GenBank/DDBJ databases">
        <title>The Natural Products Discovery Center: Release of the First 8490 Sequenced Strains for Exploring Actinobacteria Biosynthetic Diversity.</title>
        <authorList>
            <person name="Kalkreuter E."/>
            <person name="Kautsar S.A."/>
            <person name="Yang D."/>
            <person name="Bader C.D."/>
            <person name="Teijaro C.N."/>
            <person name="Fluegel L."/>
            <person name="Davis C.M."/>
            <person name="Simpson J.R."/>
            <person name="Lauterbach L."/>
            <person name="Steele A.D."/>
            <person name="Gui C."/>
            <person name="Meng S."/>
            <person name="Li G."/>
            <person name="Viehrig K."/>
            <person name="Ye F."/>
            <person name="Su P."/>
            <person name="Kiefer A.F."/>
            <person name="Nichols A."/>
            <person name="Cepeda A.J."/>
            <person name="Yan W."/>
            <person name="Fan B."/>
            <person name="Jiang Y."/>
            <person name="Adhikari A."/>
            <person name="Zheng C.-J."/>
            <person name="Schuster L."/>
            <person name="Cowan T.M."/>
            <person name="Smanski M.J."/>
            <person name="Chevrette M.G."/>
            <person name="De Carvalho L.P.S."/>
            <person name="Shen B."/>
        </authorList>
    </citation>
    <scope>NUCLEOTIDE SEQUENCE [LARGE SCALE GENOMIC DNA]</scope>
    <source>
        <strain evidence="2 3">NPDC007147</strain>
    </source>
</reference>
<evidence type="ECO:0000256" key="1">
    <source>
        <dbReference type="SAM" id="Phobius"/>
    </source>
</evidence>
<name>A0ABW6L4Y1_9ACTN</name>
<feature type="transmembrane region" description="Helical" evidence="1">
    <location>
        <begin position="26"/>
        <end position="47"/>
    </location>
</feature>
<keyword evidence="1" id="KW-0472">Membrane</keyword>
<dbReference type="Proteomes" id="UP001601197">
    <property type="component" value="Unassembled WGS sequence"/>
</dbReference>
<dbReference type="RefSeq" id="WP_388354001.1">
    <property type="nucleotide sequence ID" value="NZ_JBIAFJ010000049.1"/>
</dbReference>
<organism evidence="2 3">
    <name type="scientific">Streptomyces kebangsaanensis</name>
    <dbReference type="NCBI Taxonomy" id="864058"/>
    <lineage>
        <taxon>Bacteria</taxon>
        <taxon>Bacillati</taxon>
        <taxon>Actinomycetota</taxon>
        <taxon>Actinomycetes</taxon>
        <taxon>Kitasatosporales</taxon>
        <taxon>Streptomycetaceae</taxon>
        <taxon>Streptomyces</taxon>
    </lineage>
</organism>
<keyword evidence="1" id="KW-0812">Transmembrane</keyword>
<keyword evidence="3" id="KW-1185">Reference proteome</keyword>